<evidence type="ECO:0000313" key="7">
    <source>
        <dbReference type="Proteomes" id="UP000192477"/>
    </source>
</evidence>
<dbReference type="PANTHER" id="PTHR34823:SF1">
    <property type="entry name" value="CHITIN-BINDING TYPE-4 DOMAIN-CONTAINING PROTEIN"/>
    <property type="match status" value="1"/>
</dbReference>
<dbReference type="InterPro" id="IPR036116">
    <property type="entry name" value="FN3_sf"/>
</dbReference>
<dbReference type="GO" id="GO:0000272">
    <property type="term" value="P:polysaccharide catabolic process"/>
    <property type="evidence" value="ECO:0007669"/>
    <property type="project" value="UniProtKB-KW"/>
</dbReference>
<evidence type="ECO:0000256" key="4">
    <source>
        <dbReference type="SAM" id="SignalP"/>
    </source>
</evidence>
<keyword evidence="3" id="KW-0624">Polysaccharide degradation</keyword>
<dbReference type="GO" id="GO:0030246">
    <property type="term" value="F:carbohydrate binding"/>
    <property type="evidence" value="ECO:0007669"/>
    <property type="project" value="InterPro"/>
</dbReference>
<dbReference type="Gene3D" id="2.10.10.20">
    <property type="entry name" value="Carbohydrate-binding module superfamily 5/12"/>
    <property type="match status" value="1"/>
</dbReference>
<dbReference type="Proteomes" id="UP000192477">
    <property type="component" value="Unassembled WGS sequence"/>
</dbReference>
<comment type="caution">
    <text evidence="6">The sequence shown here is derived from an EMBL/GenBank/DDBJ whole genome shotgun (WGS) entry which is preliminary data.</text>
</comment>
<dbReference type="EMBL" id="MJEA01000005">
    <property type="protein sequence ID" value="OQO70393.1"/>
    <property type="molecule type" value="Genomic_DNA"/>
</dbReference>
<dbReference type="SUPFAM" id="SSF81296">
    <property type="entry name" value="E set domains"/>
    <property type="match status" value="1"/>
</dbReference>
<dbReference type="OrthoDB" id="9775889at2"/>
<evidence type="ECO:0000259" key="5">
    <source>
        <dbReference type="PROSITE" id="PS50853"/>
    </source>
</evidence>
<dbReference type="InterPro" id="IPR051024">
    <property type="entry name" value="GlcNAc_Chitin_IntDeg"/>
</dbReference>
<dbReference type="Pfam" id="PF02839">
    <property type="entry name" value="CBM_5_12"/>
    <property type="match status" value="1"/>
</dbReference>
<protein>
    <submittedName>
        <fullName evidence="6">Carbohydrate-binding protein</fullName>
    </submittedName>
</protein>
<dbReference type="PANTHER" id="PTHR34823">
    <property type="entry name" value="GLCNAC-BINDING PROTEIN A"/>
    <property type="match status" value="1"/>
</dbReference>
<dbReference type="InterPro" id="IPR013783">
    <property type="entry name" value="Ig-like_fold"/>
</dbReference>
<dbReference type="InterPro" id="IPR036573">
    <property type="entry name" value="CBM_sf_5/12"/>
</dbReference>
<sequence length="455" mass="49746">MKKQLLTTLLCSTAIFSTLMINQTNASAHGFVESPPSRGYQGRLDRDTIGYNAAFAKYGNVITNHQSLEARKGFPQAGPADGRIASAEGGLGQINDFVLDNQTSSRWTKQEVTQGPMNIVWNYTAPHSTAKWHYYITKADWNPDAPLARDSFELISTIDHDASPATNNPNQLINIPNDRLGYHVVLAVWDIADTANAFYNVIDVNVKGSTGLPVAPTAPQNVRTTNVTASSVSLAWNGQANTASYNVYRDGVLVGNSVNASFEDKNLNEETTYRYEIEAVGQGGLTSNKTAISVTTTAQASEEKPTAPQNLHSMGTTSSSVSLMWGRSSHTQGIKQYDIYRDGKKIASTSNATYNDTNLSANTTYSYTVKAISNSNEVSDFSNTLRITTAEKSEGKTEVEGRQWQLGSFFAPQTYTENEVVVHQGKRYTTLQTHVNYGDSTWAPDQAASLFRVIK</sequence>
<gene>
    <name evidence="6" type="ORF">BH747_06750</name>
</gene>
<dbReference type="InterPro" id="IPR003610">
    <property type="entry name" value="CBM5/12"/>
</dbReference>
<reference evidence="6 7" key="1">
    <citation type="journal article" date="2017" name="BMC Microbiol.">
        <title>Comparative genomics of Enterococcus spp. isolated from bovine feces.</title>
        <authorList>
            <person name="Beukers A.G."/>
            <person name="Zaheer R."/>
            <person name="Goji N."/>
            <person name="Amoako K.K."/>
            <person name="Chaves A.V."/>
            <person name="Ward M.P."/>
            <person name="McAllister T.A."/>
        </authorList>
    </citation>
    <scope>NUCLEOTIDE SEQUENCE [LARGE SCALE GENOMIC DNA]</scope>
    <source>
        <strain evidence="6 7">F1129D 143</strain>
    </source>
</reference>
<accession>A0A1V8YCQ1</accession>
<evidence type="ECO:0000256" key="2">
    <source>
        <dbReference type="ARBA" id="ARBA00022801"/>
    </source>
</evidence>
<proteinExistence type="predicted"/>
<keyword evidence="1 4" id="KW-0732">Signal</keyword>
<dbReference type="GO" id="GO:0004553">
    <property type="term" value="F:hydrolase activity, hydrolyzing O-glycosyl compounds"/>
    <property type="evidence" value="ECO:0007669"/>
    <property type="project" value="InterPro"/>
</dbReference>
<dbReference type="PROSITE" id="PS50853">
    <property type="entry name" value="FN3"/>
    <property type="match status" value="2"/>
</dbReference>
<dbReference type="RefSeq" id="WP_081183539.1">
    <property type="nucleotide sequence ID" value="NZ_MJEA01000005.1"/>
</dbReference>
<evidence type="ECO:0000256" key="1">
    <source>
        <dbReference type="ARBA" id="ARBA00022729"/>
    </source>
</evidence>
<dbReference type="SUPFAM" id="SSF51055">
    <property type="entry name" value="Carbohydrate binding domain"/>
    <property type="match status" value="1"/>
</dbReference>
<evidence type="ECO:0000313" key="6">
    <source>
        <dbReference type="EMBL" id="OQO70393.1"/>
    </source>
</evidence>
<dbReference type="Gene3D" id="2.70.50.50">
    <property type="entry name" value="chitin-binding protein cbp21"/>
    <property type="match status" value="1"/>
</dbReference>
<organism evidence="6 7">
    <name type="scientific">Enterococcus villorum</name>
    <dbReference type="NCBI Taxonomy" id="112904"/>
    <lineage>
        <taxon>Bacteria</taxon>
        <taxon>Bacillati</taxon>
        <taxon>Bacillota</taxon>
        <taxon>Bacilli</taxon>
        <taxon>Lactobacillales</taxon>
        <taxon>Enterococcaceae</taxon>
        <taxon>Enterococcus</taxon>
    </lineage>
</organism>
<feature type="domain" description="Fibronectin type-III" evidence="5">
    <location>
        <begin position="218"/>
        <end position="300"/>
    </location>
</feature>
<dbReference type="CDD" id="cd21177">
    <property type="entry name" value="LPMO_AA10"/>
    <property type="match status" value="1"/>
</dbReference>
<keyword evidence="3" id="KW-0119">Carbohydrate metabolism</keyword>
<feature type="domain" description="Fibronectin type-III" evidence="5">
    <location>
        <begin position="307"/>
        <end position="392"/>
    </location>
</feature>
<evidence type="ECO:0000256" key="3">
    <source>
        <dbReference type="ARBA" id="ARBA00023326"/>
    </source>
</evidence>
<name>A0A1V8YCQ1_9ENTE</name>
<feature type="chain" id="PRO_5038881548" evidence="4">
    <location>
        <begin position="27"/>
        <end position="455"/>
    </location>
</feature>
<dbReference type="STRING" id="112904.BH747_06750"/>
<dbReference type="CDD" id="cd00063">
    <property type="entry name" value="FN3"/>
    <property type="match status" value="2"/>
</dbReference>
<dbReference type="AlphaFoldDB" id="A0A1V8YCQ1"/>
<dbReference type="GO" id="GO:0005576">
    <property type="term" value="C:extracellular region"/>
    <property type="evidence" value="ECO:0007669"/>
    <property type="project" value="InterPro"/>
</dbReference>
<dbReference type="InterPro" id="IPR003961">
    <property type="entry name" value="FN3_dom"/>
</dbReference>
<feature type="signal peptide" evidence="4">
    <location>
        <begin position="1"/>
        <end position="26"/>
    </location>
</feature>
<keyword evidence="2" id="KW-0378">Hydrolase</keyword>
<dbReference type="Pfam" id="PF00041">
    <property type="entry name" value="fn3"/>
    <property type="match status" value="1"/>
</dbReference>
<dbReference type="SUPFAM" id="SSF49265">
    <property type="entry name" value="Fibronectin type III"/>
    <property type="match status" value="1"/>
</dbReference>
<dbReference type="SMART" id="SM00060">
    <property type="entry name" value="FN3"/>
    <property type="match status" value="2"/>
</dbReference>
<dbReference type="InterPro" id="IPR004302">
    <property type="entry name" value="Cellulose/chitin-bd_N"/>
</dbReference>
<dbReference type="Pfam" id="PF03067">
    <property type="entry name" value="LPMO_10"/>
    <property type="match status" value="1"/>
</dbReference>
<dbReference type="Gene3D" id="2.60.40.10">
    <property type="entry name" value="Immunoglobulins"/>
    <property type="match status" value="2"/>
</dbReference>
<dbReference type="InterPro" id="IPR014756">
    <property type="entry name" value="Ig_E-set"/>
</dbReference>